<reference evidence="1 2" key="1">
    <citation type="submission" date="2016-01" db="EMBL/GenBank/DDBJ databases">
        <title>The new phylogeny of the genus Mycobacterium.</title>
        <authorList>
            <person name="Tarcisio F."/>
            <person name="Conor M."/>
            <person name="Antonella G."/>
            <person name="Elisabetta G."/>
            <person name="Giulia F.S."/>
            <person name="Sara T."/>
            <person name="Anna F."/>
            <person name="Clotilde B."/>
            <person name="Roberto B."/>
            <person name="Veronica D.S."/>
            <person name="Fabio R."/>
            <person name="Monica P."/>
            <person name="Olivier J."/>
            <person name="Enrico T."/>
            <person name="Nicola S."/>
        </authorList>
    </citation>
    <scope>NUCLEOTIDE SEQUENCE [LARGE SCALE GENOMIC DNA]</scope>
    <source>
        <strain evidence="1 2">DSM 44179</strain>
    </source>
</reference>
<organism evidence="1 2">
    <name type="scientific">Mycolicibacterium fallax</name>
    <name type="common">Mycobacterium fallax</name>
    <dbReference type="NCBI Taxonomy" id="1793"/>
    <lineage>
        <taxon>Bacteria</taxon>
        <taxon>Bacillati</taxon>
        <taxon>Actinomycetota</taxon>
        <taxon>Actinomycetes</taxon>
        <taxon>Mycobacteriales</taxon>
        <taxon>Mycobacteriaceae</taxon>
        <taxon>Mycolicibacterium</taxon>
    </lineage>
</organism>
<proteinExistence type="predicted"/>
<name>A0A1X1RFX4_MYCFA</name>
<comment type="caution">
    <text evidence="1">The sequence shown here is derived from an EMBL/GenBank/DDBJ whole genome shotgun (WGS) entry which is preliminary data.</text>
</comment>
<dbReference type="InterPro" id="IPR011990">
    <property type="entry name" value="TPR-like_helical_dom_sf"/>
</dbReference>
<dbReference type="Pfam" id="PF14559">
    <property type="entry name" value="TPR_19"/>
    <property type="match status" value="1"/>
</dbReference>
<dbReference type="Gene3D" id="1.25.40.10">
    <property type="entry name" value="Tetratricopeptide repeat domain"/>
    <property type="match status" value="1"/>
</dbReference>
<dbReference type="RefSeq" id="WP_085094827.1">
    <property type="nucleotide sequence ID" value="NZ_AP022603.1"/>
</dbReference>
<evidence type="ECO:0000313" key="2">
    <source>
        <dbReference type="Proteomes" id="UP000193484"/>
    </source>
</evidence>
<protein>
    <submittedName>
        <fullName evidence="1">Uncharacterized protein</fullName>
    </submittedName>
</protein>
<dbReference type="SUPFAM" id="SSF48452">
    <property type="entry name" value="TPR-like"/>
    <property type="match status" value="1"/>
</dbReference>
<evidence type="ECO:0000313" key="1">
    <source>
        <dbReference type="EMBL" id="ORV04809.1"/>
    </source>
</evidence>
<accession>A0A1X1RFX4</accession>
<dbReference type="Proteomes" id="UP000193484">
    <property type="component" value="Unassembled WGS sequence"/>
</dbReference>
<dbReference type="Pfam" id="PF13428">
    <property type="entry name" value="TPR_14"/>
    <property type="match status" value="1"/>
</dbReference>
<dbReference type="STRING" id="1793.AWC04_07855"/>
<sequence length="495" mass="52030">MDVAAVLARAELLAELGRHHEAAAVLRAGLAERPEDVELLTGLATLALDAGDPVTAYGCATAALEHDPAAGGPALRVLARLNLLAGDPDAAVELAHRVVAQDPADPSAHALLATCLSRGVGLGAGKRAGLAAVARVAELAPEDPDLLLQAALAAERLSEPDLARRLVTAGLQADPGHTELATANARLRDFTSERAAGLTRVLASDPTDRQARHALSEVVWGTLSRLASGVWIYAVALMLLSAWTPPGVLRYLTPLLMAPLLVHWTRLFVRLRRVLPAGYLSKRLWRNPVAVAGVLLAGLAALLASITPVLIRLAWNADGVRFGYRVLVSAVLIAALAHLLLDLGRIRRGGDTDVATHLDDQQGNWAVWLLGLGLPIGIGWAFSALARQPGALWFALMVLLIVLGVLGLEGAVKIGRLPRPVRYRLIIAALAALLVAGCGWLVTVCAERAAGTEFVYTVGPLSPENFPGPTITVPTFSTPAFRFDPQPPPVSTLGG</sequence>
<keyword evidence="2" id="KW-1185">Reference proteome</keyword>
<gene>
    <name evidence="1" type="ORF">AWC04_07855</name>
</gene>
<dbReference type="SMART" id="SM00028">
    <property type="entry name" value="TPR"/>
    <property type="match status" value="4"/>
</dbReference>
<dbReference type="AlphaFoldDB" id="A0A1X1RFX4"/>
<dbReference type="EMBL" id="LQOJ01000029">
    <property type="protein sequence ID" value="ORV04809.1"/>
    <property type="molecule type" value="Genomic_DNA"/>
</dbReference>
<dbReference type="InterPro" id="IPR019734">
    <property type="entry name" value="TPR_rpt"/>
</dbReference>